<name>A0A6A1UPK7_9ROSI</name>
<protein>
    <submittedName>
        <fullName evidence="1">Uncharacterized protein</fullName>
    </submittedName>
</protein>
<dbReference type="Pfam" id="PF03087">
    <property type="entry name" value="BPS1"/>
    <property type="match status" value="1"/>
</dbReference>
<dbReference type="InterPro" id="IPR004320">
    <property type="entry name" value="BPS1_pln"/>
</dbReference>
<dbReference type="GO" id="GO:0048364">
    <property type="term" value="P:root development"/>
    <property type="evidence" value="ECO:0007669"/>
    <property type="project" value="InterPro"/>
</dbReference>
<gene>
    <name evidence="1" type="ORF">CJ030_MR8G007409</name>
</gene>
<proteinExistence type="predicted"/>
<dbReference type="OrthoDB" id="1701699at2759"/>
<dbReference type="PANTHER" id="PTHR33070:SF75">
    <property type="entry name" value="SELECTION_UPKEEP OF INTRAEPITHELIAL T-CELLS PROTEIN"/>
    <property type="match status" value="1"/>
</dbReference>
<reference evidence="1 2" key="1">
    <citation type="journal article" date="2019" name="Plant Biotechnol. J.">
        <title>The red bayberry genome and genetic basis of sex determination.</title>
        <authorList>
            <person name="Jia H.M."/>
            <person name="Jia H.J."/>
            <person name="Cai Q.L."/>
            <person name="Wang Y."/>
            <person name="Zhao H.B."/>
            <person name="Yang W.F."/>
            <person name="Wang G.Y."/>
            <person name="Li Y.H."/>
            <person name="Zhan D.L."/>
            <person name="Shen Y.T."/>
            <person name="Niu Q.F."/>
            <person name="Chang L."/>
            <person name="Qiu J."/>
            <person name="Zhao L."/>
            <person name="Xie H.B."/>
            <person name="Fu W.Y."/>
            <person name="Jin J."/>
            <person name="Li X.W."/>
            <person name="Jiao Y."/>
            <person name="Zhou C.C."/>
            <person name="Tu T."/>
            <person name="Chai C.Y."/>
            <person name="Gao J.L."/>
            <person name="Fan L.J."/>
            <person name="van de Weg E."/>
            <person name="Wang J.Y."/>
            <person name="Gao Z.S."/>
        </authorList>
    </citation>
    <scope>NUCLEOTIDE SEQUENCE [LARGE SCALE GENOMIC DNA]</scope>
    <source>
        <tissue evidence="1">Leaves</tissue>
    </source>
</reference>
<dbReference type="EMBL" id="RXIC02000026">
    <property type="protein sequence ID" value="KAB1201758.1"/>
    <property type="molecule type" value="Genomic_DNA"/>
</dbReference>
<accession>A0A6A1UPK7</accession>
<evidence type="ECO:0000313" key="2">
    <source>
        <dbReference type="Proteomes" id="UP000516437"/>
    </source>
</evidence>
<dbReference type="PANTHER" id="PTHR33070">
    <property type="entry name" value="OS06G0725500 PROTEIN"/>
    <property type="match status" value="1"/>
</dbReference>
<evidence type="ECO:0000313" key="1">
    <source>
        <dbReference type="EMBL" id="KAB1201758.1"/>
    </source>
</evidence>
<keyword evidence="2" id="KW-1185">Reference proteome</keyword>
<dbReference type="AlphaFoldDB" id="A0A6A1UPK7"/>
<dbReference type="Proteomes" id="UP000516437">
    <property type="component" value="Chromosome 8"/>
</dbReference>
<comment type="caution">
    <text evidence="1">The sequence shown here is derived from an EMBL/GenBank/DDBJ whole genome shotgun (WGS) entry which is preliminary data.</text>
</comment>
<dbReference type="GO" id="GO:0048367">
    <property type="term" value="P:shoot system development"/>
    <property type="evidence" value="ECO:0007669"/>
    <property type="project" value="InterPro"/>
</dbReference>
<sequence>MAASSELQGVHQPGPVTVRSISLPSRLHPRADRLEAVLNRLKSSQISSPSVLVPLGAETIQTGLVGLAELYNCLEELINSPHTQQALLLYENGKLIEEALDGSVTLLDACGTARDMIFTMKGHVQTLQSALRRKGVDSRIESDVHSYLHFRKKVKRDIVKCLKALKRAESKAAFSPLLDLDHHLSMVVRVLKEASAITISIFRALFLFLSLRTMKTNTTRLSLISRLMPMKLLCSTEGQKIVNEVGSVDVALSSLPGHLRNNDAKNEVQLARRMLDTLHLSIDDIENGLDCISRRLVQNRVSFLNILAQW</sequence>
<organism evidence="1 2">
    <name type="scientific">Morella rubra</name>
    <name type="common">Chinese bayberry</name>
    <dbReference type="NCBI Taxonomy" id="262757"/>
    <lineage>
        <taxon>Eukaryota</taxon>
        <taxon>Viridiplantae</taxon>
        <taxon>Streptophyta</taxon>
        <taxon>Embryophyta</taxon>
        <taxon>Tracheophyta</taxon>
        <taxon>Spermatophyta</taxon>
        <taxon>Magnoliopsida</taxon>
        <taxon>eudicotyledons</taxon>
        <taxon>Gunneridae</taxon>
        <taxon>Pentapetalae</taxon>
        <taxon>rosids</taxon>
        <taxon>fabids</taxon>
        <taxon>Fagales</taxon>
        <taxon>Myricaceae</taxon>
        <taxon>Morella</taxon>
    </lineage>
</organism>